<dbReference type="EMBL" id="HBNS01005582">
    <property type="protein sequence ID" value="CAE4587242.1"/>
    <property type="molecule type" value="Transcribed_RNA"/>
</dbReference>
<feature type="region of interest" description="Disordered" evidence="1">
    <location>
        <begin position="429"/>
        <end position="451"/>
    </location>
</feature>
<accession>A0A7S4QLH7</accession>
<feature type="region of interest" description="Disordered" evidence="1">
    <location>
        <begin position="1"/>
        <end position="27"/>
    </location>
</feature>
<evidence type="ECO:0000256" key="1">
    <source>
        <dbReference type="SAM" id="MobiDB-lite"/>
    </source>
</evidence>
<organism evidence="2">
    <name type="scientific">Ditylum brightwellii</name>
    <dbReference type="NCBI Taxonomy" id="49249"/>
    <lineage>
        <taxon>Eukaryota</taxon>
        <taxon>Sar</taxon>
        <taxon>Stramenopiles</taxon>
        <taxon>Ochrophyta</taxon>
        <taxon>Bacillariophyta</taxon>
        <taxon>Mediophyceae</taxon>
        <taxon>Lithodesmiophycidae</taxon>
        <taxon>Lithodesmiales</taxon>
        <taxon>Lithodesmiaceae</taxon>
        <taxon>Ditylum</taxon>
    </lineage>
</organism>
<gene>
    <name evidence="2" type="ORF">DBRI00130_LOCUS4548</name>
</gene>
<feature type="region of interest" description="Disordered" evidence="1">
    <location>
        <begin position="129"/>
        <end position="201"/>
    </location>
</feature>
<reference evidence="2" key="1">
    <citation type="submission" date="2021-01" db="EMBL/GenBank/DDBJ databases">
        <authorList>
            <person name="Corre E."/>
            <person name="Pelletier E."/>
            <person name="Niang G."/>
            <person name="Scheremetjew M."/>
            <person name="Finn R."/>
            <person name="Kale V."/>
            <person name="Holt S."/>
            <person name="Cochrane G."/>
            <person name="Meng A."/>
            <person name="Brown T."/>
            <person name="Cohen L."/>
        </authorList>
    </citation>
    <scope>NUCLEOTIDE SEQUENCE</scope>
    <source>
        <strain evidence="2">GSO104</strain>
    </source>
</reference>
<evidence type="ECO:0000313" key="2">
    <source>
        <dbReference type="EMBL" id="CAE4587242.1"/>
    </source>
</evidence>
<protein>
    <submittedName>
        <fullName evidence="2">Uncharacterized protein</fullName>
    </submittedName>
</protein>
<name>A0A7S4QLH7_9STRA</name>
<feature type="compositionally biased region" description="Low complexity" evidence="1">
    <location>
        <begin position="7"/>
        <end position="19"/>
    </location>
</feature>
<proteinExistence type="predicted"/>
<sequence>MGRRRSSAPSSPGSEQTETNTEEQRQPQWEWEEYNETGGFVTFISLKHYSETRTIYLPFAPKQMSPIIWENMHFLVIFGDESQRSGDDLFASSYNASATNPMAVAVRVDSFVLSEPPTALTKMIPSIMGEEEKEESRNNGISTLGAGGRMDTASPRARSASESAFASHHDEPIGIIGGNTEHSSQLPQQQTQKRRRRQRKCSVRRFKPLPILLPAEERKILNETTEKVLSSVVCVTSMLTSPPAIAISYTSAPTGRKITPAAERKIDDVYLALHTMCGFEYVPANSIAMRFGGVRANALMARNADGNRPMAHTEGGESVLIVRTEVQPGHMARIPAADAFRESQSEQLEKKGSSCSDTHAEIWCVGGQGWSIVGYKNTSLRGVYFISWEGAILAYGAHVTELMSQSDSSTEDMERALVNPSTVASILPTSTSIKRGNSRKRPTSGADSSDQSSYVALPFTASYHMPSFLNKGDGGNFDVYKSSFFSDDISVSGIDENADGIVFDALDSITNMSYFDDKKASLLPSEEHRRGWLDISYAEKSKRLLRRCSSWAQLANTEENRSLLDGRVIVATMRLRNQGQGKLSLTLRKNVVTNGVATPFNEVLAWLCQRHDYYTAASVGLILLNDFDALRDLRGSCSRSGNGYKGCFFEGLLDGIIPIEESDFVKQPCSDDNSLNADKHSIISNFSSMQDRKQATRCPITSLADMAVGCLVKGGISMSRTLEGFLGRNIYYDASRASLMLVATISSAIHDHHELIRKNRHKADFAGGNVSKEEFPESEDLYSDIFWPIRCLLKIAVERDFMVTVLLLLNATIPNEMRRKKQRIVVGMRMSSHRPSLILCRSIVTMIVESSNTAAGLLLSLADEYGKNRYWQSLDHDTRLAFALISVHGKYPLLREAEVRAWAVEQLVLCTNASAGVDTDDGLETASNIPSDWLRELFTACLSNAGSYVERLYTRASPFPSQESLSVASIVSAEASPIENNDVYQPQEERNRIKSALSSSPESGGLDFDLMIPALLLLQRRSVKWSEDAIFSTQSILNELCDLAGRYSPYESAFAFDSATVTRLCAISENVQAAANLIGGRNGFVLKCADVLMTCVGMTMDKAENYLLTGEVNVGPPRQIHISDAVAESSFIPTNGHHQLLSLIEEHVLSVKTYGEFETKHIRGGVNPVFAARVCLRAWLCLMRHDSPSSGPWLVSWLRDKLGIADDENGKSKKRLPCAALCRALLWPDDSDSVDGFNRTGSPLLAELLGFEPKFWIQLAQACCGLIEAIPPSIAERVMDGSHGTVVKGLTTNVIFSVN</sequence>
<feature type="compositionally biased region" description="Low complexity" evidence="1">
    <location>
        <begin position="153"/>
        <end position="166"/>
    </location>
</feature>
<feature type="compositionally biased region" description="Basic residues" evidence="1">
    <location>
        <begin position="192"/>
        <end position="201"/>
    </location>
</feature>